<accession>A0A1X7TP25</accession>
<dbReference type="PANTHER" id="PTHR33050:SF8">
    <property type="entry name" value="REVERSE TRANSCRIPTASE DOMAIN-CONTAINING PROTEIN"/>
    <property type="match status" value="1"/>
</dbReference>
<evidence type="ECO:0000313" key="2">
    <source>
        <dbReference type="EnsemblMetazoa" id="Aqu2.1.16741_001"/>
    </source>
</evidence>
<dbReference type="InParanoid" id="A0A1X7TP25"/>
<dbReference type="Pfam" id="PF00078">
    <property type="entry name" value="RVT_1"/>
    <property type="match status" value="1"/>
</dbReference>
<evidence type="ECO:0000259" key="1">
    <source>
        <dbReference type="PROSITE" id="PS50878"/>
    </source>
</evidence>
<feature type="domain" description="Reverse transcriptase" evidence="1">
    <location>
        <begin position="89"/>
        <end position="283"/>
    </location>
</feature>
<dbReference type="EnsemblMetazoa" id="Aqu2.1.16741_001">
    <property type="protein sequence ID" value="Aqu2.1.16741_001"/>
    <property type="gene ID" value="Aqu2.1.16741"/>
</dbReference>
<reference evidence="2" key="1">
    <citation type="submission" date="2017-05" db="UniProtKB">
        <authorList>
            <consortium name="EnsemblMetazoa"/>
        </authorList>
    </citation>
    <scope>IDENTIFICATION</scope>
</reference>
<dbReference type="Gene3D" id="3.30.70.270">
    <property type="match status" value="1"/>
</dbReference>
<sequence>SELEAHIYGQVREGCYRYTDDLLALEGYWTKCLANHPDTQFASYIQSGIQSGFRIGFNRHSPLLSASSNMACSNPEVIHKYLAREVSLGRMFTRPPQSDVHISPLGIIPKKNKPGKWRLIVDLSSPHGQSVNDGIDTSASSLRYPTVDDLASLIVRNGRGAFIVKADIKEAYRNIPIHPDDYGLLGVQWNGTVFVDKFLPFGLRSAPKIFSAVADAAQWVLTENGVRQVLHYLDDFALVERNQATALESKITLCSVFGSLGLPLEPSKLEGPTTCLTFLGIEVDTVSLQLRLPTDKLDRLLNELKEVQGRKVISKRELQSLTGLLQHACKVVRPGRAFLQRLYALEKVGSAPDHHIRLNVAARADVMWWQLFVSHWNGVSMLCDPKHSKADIQVKELIPVVIAAALFGRSWRGKLIVFSVDNQAVVHILNNTHSKESHLMHLIRLLAFYASYYDFWFRAEHIPG</sequence>
<dbReference type="InterPro" id="IPR043502">
    <property type="entry name" value="DNA/RNA_pol_sf"/>
</dbReference>
<dbReference type="PANTHER" id="PTHR33050">
    <property type="entry name" value="REVERSE TRANSCRIPTASE DOMAIN-CONTAINING PROTEIN"/>
    <property type="match status" value="1"/>
</dbReference>
<name>A0A1X7TP25_AMPQE</name>
<dbReference type="eggNOG" id="KOG0017">
    <property type="taxonomic scope" value="Eukaryota"/>
</dbReference>
<dbReference type="SUPFAM" id="SSF56672">
    <property type="entry name" value="DNA/RNA polymerases"/>
    <property type="match status" value="1"/>
</dbReference>
<dbReference type="InterPro" id="IPR000477">
    <property type="entry name" value="RT_dom"/>
</dbReference>
<dbReference type="AlphaFoldDB" id="A0A1X7TP25"/>
<dbReference type="InterPro" id="IPR043128">
    <property type="entry name" value="Rev_trsase/Diguanyl_cyclase"/>
</dbReference>
<dbReference type="Gene3D" id="3.10.10.10">
    <property type="entry name" value="HIV Type 1 Reverse Transcriptase, subunit A, domain 1"/>
    <property type="match status" value="1"/>
</dbReference>
<protein>
    <recommendedName>
        <fullName evidence="1">Reverse transcriptase domain-containing protein</fullName>
    </recommendedName>
</protein>
<dbReference type="CDD" id="cd03714">
    <property type="entry name" value="RT_DIRS1"/>
    <property type="match status" value="1"/>
</dbReference>
<proteinExistence type="predicted"/>
<dbReference type="OMA" id="ANGAWIY"/>
<dbReference type="PROSITE" id="PS50878">
    <property type="entry name" value="RT_POL"/>
    <property type="match status" value="1"/>
</dbReference>
<dbReference type="InterPro" id="IPR052055">
    <property type="entry name" value="Hepadnavirus_pol/RT"/>
</dbReference>
<dbReference type="OrthoDB" id="6019648at2759"/>
<organism evidence="2">
    <name type="scientific">Amphimedon queenslandica</name>
    <name type="common">Sponge</name>
    <dbReference type="NCBI Taxonomy" id="400682"/>
    <lineage>
        <taxon>Eukaryota</taxon>
        <taxon>Metazoa</taxon>
        <taxon>Porifera</taxon>
        <taxon>Demospongiae</taxon>
        <taxon>Heteroscleromorpha</taxon>
        <taxon>Haplosclerida</taxon>
        <taxon>Niphatidae</taxon>
        <taxon>Amphimedon</taxon>
    </lineage>
</organism>